<dbReference type="Proteomes" id="UP000018851">
    <property type="component" value="Chromosome"/>
</dbReference>
<gene>
    <name evidence="8" type="ORF">NX02_14025</name>
</gene>
<dbReference type="PATRIC" id="fig|1123269.5.peg.2731"/>
<dbReference type="InterPro" id="IPR001307">
    <property type="entry name" value="Thiosulphate_STrfase_CS"/>
</dbReference>
<dbReference type="GO" id="GO:0005737">
    <property type="term" value="C:cytoplasm"/>
    <property type="evidence" value="ECO:0007669"/>
    <property type="project" value="UniProtKB-SubCell"/>
</dbReference>
<dbReference type="SMART" id="SM00450">
    <property type="entry name" value="RHOD"/>
    <property type="match status" value="2"/>
</dbReference>
<evidence type="ECO:0000256" key="3">
    <source>
        <dbReference type="ARBA" id="ARBA00022679"/>
    </source>
</evidence>
<dbReference type="HOGENOM" id="CLU_031618_3_0_5"/>
<dbReference type="KEGG" id="ssan:NX02_14025"/>
<dbReference type="InterPro" id="IPR036873">
    <property type="entry name" value="Rhodanese-like_dom_sf"/>
</dbReference>
<dbReference type="eggNOG" id="COG2897">
    <property type="taxonomic scope" value="Bacteria"/>
</dbReference>
<dbReference type="PROSITE" id="PS00683">
    <property type="entry name" value="RHODANESE_2"/>
    <property type="match status" value="1"/>
</dbReference>
<dbReference type="PANTHER" id="PTHR11364:SF27">
    <property type="entry name" value="SULFURTRANSFERASE"/>
    <property type="match status" value="1"/>
</dbReference>
<dbReference type="PROSITE" id="PS50206">
    <property type="entry name" value="RHODANESE_3"/>
    <property type="match status" value="2"/>
</dbReference>
<evidence type="ECO:0000256" key="6">
    <source>
        <dbReference type="RuleBase" id="RU000507"/>
    </source>
</evidence>
<keyword evidence="3 6" id="KW-0808">Transferase</keyword>
<evidence type="ECO:0000256" key="1">
    <source>
        <dbReference type="ARBA" id="ARBA00004496"/>
    </source>
</evidence>
<dbReference type="InterPro" id="IPR045078">
    <property type="entry name" value="TST/MPST-like"/>
</dbReference>
<dbReference type="NCBIfam" id="NF008557">
    <property type="entry name" value="PRK11493.1"/>
    <property type="match status" value="1"/>
</dbReference>
<comment type="catalytic activity">
    <reaction evidence="5">
        <text>2-oxo-3-sulfanylpropanoate + [thioredoxin]-dithiol = [thioredoxin]-disulfide + hydrogen sulfide + pyruvate + H(+)</text>
        <dbReference type="Rhea" id="RHEA:21740"/>
        <dbReference type="Rhea" id="RHEA-COMP:10698"/>
        <dbReference type="Rhea" id="RHEA-COMP:10700"/>
        <dbReference type="ChEBI" id="CHEBI:15361"/>
        <dbReference type="ChEBI" id="CHEBI:15378"/>
        <dbReference type="ChEBI" id="CHEBI:29919"/>
        <dbReference type="ChEBI" id="CHEBI:29950"/>
        <dbReference type="ChEBI" id="CHEBI:50058"/>
        <dbReference type="ChEBI" id="CHEBI:57678"/>
        <dbReference type="EC" id="2.8.1.2"/>
    </reaction>
    <physiologicalReaction direction="left-to-right" evidence="5">
        <dbReference type="Rhea" id="RHEA:21741"/>
    </physiologicalReaction>
</comment>
<dbReference type="Pfam" id="PF00581">
    <property type="entry name" value="Rhodanese"/>
    <property type="match status" value="2"/>
</dbReference>
<dbReference type="CDD" id="cd01449">
    <property type="entry name" value="TST_Repeat_2"/>
    <property type="match status" value="1"/>
</dbReference>
<dbReference type="FunFam" id="3.40.250.10:FF:000015">
    <property type="entry name" value="Sulfurtransferase"/>
    <property type="match status" value="1"/>
</dbReference>
<protein>
    <recommendedName>
        <fullName evidence="6">Sulfurtransferase</fullName>
    </recommendedName>
</protein>
<dbReference type="GO" id="GO:0004792">
    <property type="term" value="F:thiosulfate-cyanide sulfurtransferase activity"/>
    <property type="evidence" value="ECO:0007669"/>
    <property type="project" value="InterPro"/>
</dbReference>
<keyword evidence="4" id="KW-0677">Repeat</keyword>
<evidence type="ECO:0000256" key="2">
    <source>
        <dbReference type="ARBA" id="ARBA00022490"/>
    </source>
</evidence>
<accession>W0ABP8</accession>
<dbReference type="CDD" id="cd01448">
    <property type="entry name" value="TST_Repeat_1"/>
    <property type="match status" value="1"/>
</dbReference>
<dbReference type="AlphaFoldDB" id="W0ABP8"/>
<evidence type="ECO:0000313" key="9">
    <source>
        <dbReference type="Proteomes" id="UP000018851"/>
    </source>
</evidence>
<name>W0ABP8_9SPHN</name>
<sequence>MKMDALVSTEWLAGEIGAPDLRIVDATLVLPEAGRDPAAEFEAEHIPGAVYFNLAELRDTNDPLPSMLPPAEKFASRMQALGLGDGSRIVVYDNSPWKTAARAWWMLKIFGSHDVAILDGGLPKWKAEGRALESGKPSVRHRHFTVWQDETAARTKADLLANLGHEVNEVVDARSSSRFTGEEPETRADVASGHIPGSKNLPYSRLFNADGTWKQGDALRAAFTDAGVNLDKPMITTCGSGITAAVVLFGAHLLGKTDVGLYDGSWSEWGADPATPKATGAA</sequence>
<dbReference type="FunFam" id="3.40.250.10:FF:000001">
    <property type="entry name" value="Sulfurtransferase"/>
    <property type="match status" value="1"/>
</dbReference>
<evidence type="ECO:0000256" key="5">
    <source>
        <dbReference type="ARBA" id="ARBA00051793"/>
    </source>
</evidence>
<keyword evidence="9" id="KW-1185">Reference proteome</keyword>
<dbReference type="InterPro" id="IPR001763">
    <property type="entry name" value="Rhodanese-like_dom"/>
</dbReference>
<reference evidence="8 9" key="1">
    <citation type="submission" date="2013-07" db="EMBL/GenBank/DDBJ databases">
        <title>Completed genome of Sphingomonas sanxanigenens NX02.</title>
        <authorList>
            <person name="Ma T."/>
            <person name="Huang H."/>
            <person name="Wu M."/>
            <person name="Li X."/>
            <person name="Li G."/>
        </authorList>
    </citation>
    <scope>NUCLEOTIDE SEQUENCE [LARGE SCALE GENOMIC DNA]</scope>
    <source>
        <strain evidence="8 9">NX02</strain>
    </source>
</reference>
<organism evidence="8 9">
    <name type="scientific">Sphingomonas sanxanigenens DSM 19645 = NX02</name>
    <dbReference type="NCBI Taxonomy" id="1123269"/>
    <lineage>
        <taxon>Bacteria</taxon>
        <taxon>Pseudomonadati</taxon>
        <taxon>Pseudomonadota</taxon>
        <taxon>Alphaproteobacteria</taxon>
        <taxon>Sphingomonadales</taxon>
        <taxon>Sphingomonadaceae</taxon>
        <taxon>Sphingomonas</taxon>
    </lineage>
</organism>
<evidence type="ECO:0000259" key="7">
    <source>
        <dbReference type="PROSITE" id="PS50206"/>
    </source>
</evidence>
<keyword evidence="2" id="KW-0963">Cytoplasm</keyword>
<dbReference type="PROSITE" id="PS00380">
    <property type="entry name" value="RHODANESE_1"/>
    <property type="match status" value="1"/>
</dbReference>
<proteinExistence type="predicted"/>
<evidence type="ECO:0000256" key="4">
    <source>
        <dbReference type="ARBA" id="ARBA00022737"/>
    </source>
</evidence>
<dbReference type="SUPFAM" id="SSF52821">
    <property type="entry name" value="Rhodanese/Cell cycle control phosphatase"/>
    <property type="match status" value="2"/>
</dbReference>
<dbReference type="STRING" id="1123269.NX02_14025"/>
<comment type="subcellular location">
    <subcellularLocation>
        <location evidence="1">Cytoplasm</location>
    </subcellularLocation>
</comment>
<dbReference type="EMBL" id="CP006644">
    <property type="protein sequence ID" value="AHE54496.1"/>
    <property type="molecule type" value="Genomic_DNA"/>
</dbReference>
<dbReference type="PANTHER" id="PTHR11364">
    <property type="entry name" value="THIOSULFATE SULFERTANSFERASE"/>
    <property type="match status" value="1"/>
</dbReference>
<evidence type="ECO:0000313" key="8">
    <source>
        <dbReference type="EMBL" id="AHE54496.1"/>
    </source>
</evidence>
<dbReference type="Gene3D" id="3.40.250.10">
    <property type="entry name" value="Rhodanese-like domain"/>
    <property type="match status" value="2"/>
</dbReference>
<dbReference type="GO" id="GO:0016784">
    <property type="term" value="F:3-mercaptopyruvate sulfurtransferase activity"/>
    <property type="evidence" value="ECO:0007669"/>
    <property type="project" value="UniProtKB-EC"/>
</dbReference>
<feature type="domain" description="Rhodanese" evidence="7">
    <location>
        <begin position="170"/>
        <end position="278"/>
    </location>
</feature>
<feature type="domain" description="Rhodanese" evidence="7">
    <location>
        <begin position="17"/>
        <end position="134"/>
    </location>
</feature>